<sequence>MQCAGTGEMIGILSTPVDLSAEDRQSRGIEGQLIRSSSSPSPSPSVSSNLNSSRKDNSSDSKAVRYSNPPETLLSLEHPPISRVRKEDEQLNTTSISDRLSTFESHPMSSLSLNPSSVRVSTVGHRGITVSRGNDGNRSAPTVCTLLSPPIISSSSITDPDVENPLHHPFKFGKSRKQSDSREGKNDEDSCCITSLAAP</sequence>
<evidence type="ECO:0000313" key="2">
    <source>
        <dbReference type="EMBL" id="KAJ8434016.1"/>
    </source>
</evidence>
<organism evidence="2 3">
    <name type="scientific">Carnegiea gigantea</name>
    <dbReference type="NCBI Taxonomy" id="171969"/>
    <lineage>
        <taxon>Eukaryota</taxon>
        <taxon>Viridiplantae</taxon>
        <taxon>Streptophyta</taxon>
        <taxon>Embryophyta</taxon>
        <taxon>Tracheophyta</taxon>
        <taxon>Spermatophyta</taxon>
        <taxon>Magnoliopsida</taxon>
        <taxon>eudicotyledons</taxon>
        <taxon>Gunneridae</taxon>
        <taxon>Pentapetalae</taxon>
        <taxon>Caryophyllales</taxon>
        <taxon>Cactineae</taxon>
        <taxon>Cactaceae</taxon>
        <taxon>Cactoideae</taxon>
        <taxon>Echinocereeae</taxon>
        <taxon>Carnegiea</taxon>
    </lineage>
</organism>
<dbReference type="AlphaFoldDB" id="A0A9Q1K035"/>
<accession>A0A9Q1K035</accession>
<feature type="compositionally biased region" description="Low complexity" evidence="1">
    <location>
        <begin position="36"/>
        <end position="52"/>
    </location>
</feature>
<reference evidence="2" key="1">
    <citation type="submission" date="2022-04" db="EMBL/GenBank/DDBJ databases">
        <title>Carnegiea gigantea Genome sequencing and assembly v2.</title>
        <authorList>
            <person name="Copetti D."/>
            <person name="Sanderson M.J."/>
            <person name="Burquez A."/>
            <person name="Wojciechowski M.F."/>
        </authorList>
    </citation>
    <scope>NUCLEOTIDE SEQUENCE</scope>
    <source>
        <strain evidence="2">SGP5-SGP5p</strain>
        <tissue evidence="2">Aerial part</tissue>
    </source>
</reference>
<name>A0A9Q1K035_9CARY</name>
<feature type="compositionally biased region" description="Basic and acidic residues" evidence="1">
    <location>
        <begin position="53"/>
        <end position="63"/>
    </location>
</feature>
<feature type="region of interest" description="Disordered" evidence="1">
    <location>
        <begin position="154"/>
        <end position="199"/>
    </location>
</feature>
<comment type="caution">
    <text evidence="2">The sequence shown here is derived from an EMBL/GenBank/DDBJ whole genome shotgun (WGS) entry which is preliminary data.</text>
</comment>
<evidence type="ECO:0000256" key="1">
    <source>
        <dbReference type="SAM" id="MobiDB-lite"/>
    </source>
</evidence>
<proteinExistence type="predicted"/>
<dbReference type="EMBL" id="JAKOGI010000505">
    <property type="protein sequence ID" value="KAJ8434016.1"/>
    <property type="molecule type" value="Genomic_DNA"/>
</dbReference>
<feature type="region of interest" description="Disordered" evidence="1">
    <location>
        <begin position="1"/>
        <end position="93"/>
    </location>
</feature>
<keyword evidence="3" id="KW-1185">Reference proteome</keyword>
<protein>
    <submittedName>
        <fullName evidence="2">Uncharacterized protein</fullName>
    </submittedName>
</protein>
<evidence type="ECO:0000313" key="3">
    <source>
        <dbReference type="Proteomes" id="UP001153076"/>
    </source>
</evidence>
<feature type="compositionally biased region" description="Basic and acidic residues" evidence="1">
    <location>
        <begin position="177"/>
        <end position="188"/>
    </location>
</feature>
<gene>
    <name evidence="2" type="ORF">Cgig2_001209</name>
</gene>
<dbReference type="Proteomes" id="UP001153076">
    <property type="component" value="Unassembled WGS sequence"/>
</dbReference>